<organism evidence="6 7">
    <name type="scientific">Jiangella asiatica</name>
    <dbReference type="NCBI Taxonomy" id="2530372"/>
    <lineage>
        <taxon>Bacteria</taxon>
        <taxon>Bacillati</taxon>
        <taxon>Actinomycetota</taxon>
        <taxon>Actinomycetes</taxon>
        <taxon>Jiangellales</taxon>
        <taxon>Jiangellaceae</taxon>
        <taxon>Jiangella</taxon>
    </lineage>
</organism>
<accession>A0A4R5CKU0</accession>
<dbReference type="PANTHER" id="PTHR40761:SF1">
    <property type="entry name" value="CONSERVED INTEGRAL MEMBRANE ALANINE VALINE AND LEUCINE RICH PROTEIN-RELATED"/>
    <property type="match status" value="1"/>
</dbReference>
<keyword evidence="3 5" id="KW-1133">Transmembrane helix</keyword>
<dbReference type="SUPFAM" id="SSF103481">
    <property type="entry name" value="Multidrug resistance efflux transporter EmrE"/>
    <property type="match status" value="1"/>
</dbReference>
<dbReference type="GO" id="GO:0015095">
    <property type="term" value="F:magnesium ion transmembrane transporter activity"/>
    <property type="evidence" value="ECO:0007669"/>
    <property type="project" value="InterPro"/>
</dbReference>
<evidence type="ECO:0008006" key="8">
    <source>
        <dbReference type="Google" id="ProtNLM"/>
    </source>
</evidence>
<feature type="transmembrane region" description="Helical" evidence="5">
    <location>
        <begin position="59"/>
        <end position="78"/>
    </location>
</feature>
<dbReference type="Proteomes" id="UP000294739">
    <property type="component" value="Unassembled WGS sequence"/>
</dbReference>
<evidence type="ECO:0000313" key="6">
    <source>
        <dbReference type="EMBL" id="TDE00486.1"/>
    </source>
</evidence>
<keyword evidence="4 5" id="KW-0472">Membrane</keyword>
<dbReference type="InterPro" id="IPR008521">
    <property type="entry name" value="Mg_trans_NIPA"/>
</dbReference>
<keyword evidence="2 5" id="KW-0812">Transmembrane</keyword>
<feature type="transmembrane region" description="Helical" evidence="5">
    <location>
        <begin position="117"/>
        <end position="136"/>
    </location>
</feature>
<dbReference type="EMBL" id="SMKZ01000049">
    <property type="protein sequence ID" value="TDE00486.1"/>
    <property type="molecule type" value="Genomic_DNA"/>
</dbReference>
<feature type="transmembrane region" description="Helical" evidence="5">
    <location>
        <begin position="6"/>
        <end position="26"/>
    </location>
</feature>
<feature type="transmembrane region" description="Helical" evidence="5">
    <location>
        <begin position="87"/>
        <end position="105"/>
    </location>
</feature>
<feature type="transmembrane region" description="Helical" evidence="5">
    <location>
        <begin position="148"/>
        <end position="168"/>
    </location>
</feature>
<proteinExistence type="predicted"/>
<evidence type="ECO:0000313" key="7">
    <source>
        <dbReference type="Proteomes" id="UP000294739"/>
    </source>
</evidence>
<comment type="caution">
    <text evidence="6">The sequence shown here is derived from an EMBL/GenBank/DDBJ whole genome shotgun (WGS) entry which is preliminary data.</text>
</comment>
<evidence type="ECO:0000256" key="5">
    <source>
        <dbReference type="SAM" id="Phobius"/>
    </source>
</evidence>
<name>A0A4R5CKU0_9ACTN</name>
<dbReference type="GO" id="GO:0016020">
    <property type="term" value="C:membrane"/>
    <property type="evidence" value="ECO:0007669"/>
    <property type="project" value="UniProtKB-SubCell"/>
</dbReference>
<dbReference type="Pfam" id="PF05653">
    <property type="entry name" value="Mg_trans_NIPA"/>
    <property type="match status" value="1"/>
</dbReference>
<dbReference type="NCBIfam" id="NF038012">
    <property type="entry name" value="DMT_1"/>
    <property type="match status" value="1"/>
</dbReference>
<dbReference type="AlphaFoldDB" id="A0A4R5CKU0"/>
<dbReference type="InterPro" id="IPR037185">
    <property type="entry name" value="EmrE-like"/>
</dbReference>
<reference evidence="6 7" key="1">
    <citation type="submission" date="2019-03" db="EMBL/GenBank/DDBJ databases">
        <title>Draft genome sequences of novel Actinobacteria.</title>
        <authorList>
            <person name="Sahin N."/>
            <person name="Ay H."/>
            <person name="Saygin H."/>
        </authorList>
    </citation>
    <scope>NUCLEOTIDE SEQUENCE [LARGE SCALE GENOMIC DNA]</scope>
    <source>
        <strain evidence="6 7">5K138</strain>
    </source>
</reference>
<gene>
    <name evidence="6" type="ORF">E1269_25280</name>
</gene>
<keyword evidence="7" id="KW-1185">Reference proteome</keyword>
<dbReference type="OrthoDB" id="3575354at2"/>
<dbReference type="InParanoid" id="A0A4R5CKU0"/>
<feature type="transmembrane region" description="Helical" evidence="5">
    <location>
        <begin position="237"/>
        <end position="259"/>
    </location>
</feature>
<feature type="transmembrane region" description="Helical" evidence="5">
    <location>
        <begin position="211"/>
        <end position="231"/>
    </location>
</feature>
<protein>
    <recommendedName>
        <fullName evidence="8">DMT family transporter</fullName>
    </recommendedName>
</protein>
<comment type="subcellular location">
    <subcellularLocation>
        <location evidence="1">Membrane</location>
        <topology evidence="1">Multi-pass membrane protein</topology>
    </subcellularLocation>
</comment>
<evidence type="ECO:0000256" key="3">
    <source>
        <dbReference type="ARBA" id="ARBA00022989"/>
    </source>
</evidence>
<evidence type="ECO:0000256" key="1">
    <source>
        <dbReference type="ARBA" id="ARBA00004141"/>
    </source>
</evidence>
<evidence type="ECO:0000256" key="4">
    <source>
        <dbReference type="ARBA" id="ARBA00023136"/>
    </source>
</evidence>
<dbReference type="PANTHER" id="PTHR40761">
    <property type="entry name" value="CONSERVED INTEGRAL MEMBRANE ALANINE VALINE AND LEUCINE RICH PROTEIN-RELATED"/>
    <property type="match status" value="1"/>
</dbReference>
<evidence type="ECO:0000256" key="2">
    <source>
        <dbReference type="ARBA" id="ARBA00022692"/>
    </source>
</evidence>
<feature type="transmembrane region" description="Helical" evidence="5">
    <location>
        <begin position="180"/>
        <end position="199"/>
    </location>
</feature>
<sequence>MAVSSVGFAVAFAVGAAVLHAVAALGMVARHRLWSSVCLTGAASSLHVCALHFGPLTVVQPLGVLSLAFALVLSAVLVERRVSRREWTGMALSMAGLAGLLLFTSPTRPRSELTSPQIGALTSAVVLLVVTAVVTARRLHLRPVRRSLLYALAAGVTFGVSSAMTQTVTIRVADTGWTGVLNPASVVVVAFAGGGLAVARTAYRGGLGAPLATATIVNPVTAAAIGIGLLGERFEGGPGSVAVAVAAAVVAGTGVVLLARGSRRPVIREAPPQPVAVRF</sequence>